<dbReference type="AlphaFoldDB" id="A0A4Z2E4X2"/>
<dbReference type="EMBL" id="SRLO01016805">
    <property type="protein sequence ID" value="TNN23966.1"/>
    <property type="molecule type" value="Genomic_DNA"/>
</dbReference>
<reference evidence="1 2" key="1">
    <citation type="submission" date="2019-03" db="EMBL/GenBank/DDBJ databases">
        <title>First draft genome of Liparis tanakae, snailfish: a comprehensive survey of snailfish specific genes.</title>
        <authorList>
            <person name="Kim W."/>
            <person name="Song I."/>
            <person name="Jeong J.-H."/>
            <person name="Kim D."/>
            <person name="Kim S."/>
            <person name="Ryu S."/>
            <person name="Song J.Y."/>
            <person name="Lee S.K."/>
        </authorList>
    </citation>
    <scope>NUCLEOTIDE SEQUENCE [LARGE SCALE GENOMIC DNA]</scope>
    <source>
        <tissue evidence="1">Muscle</tissue>
    </source>
</reference>
<evidence type="ECO:0000313" key="1">
    <source>
        <dbReference type="EMBL" id="TNN23966.1"/>
    </source>
</evidence>
<evidence type="ECO:0000313" key="2">
    <source>
        <dbReference type="Proteomes" id="UP000314294"/>
    </source>
</evidence>
<protein>
    <submittedName>
        <fullName evidence="1">Uncharacterized protein</fullName>
    </submittedName>
</protein>
<keyword evidence="2" id="KW-1185">Reference proteome</keyword>
<name>A0A4Z2E4X2_9TELE</name>
<comment type="caution">
    <text evidence="1">The sequence shown here is derived from an EMBL/GenBank/DDBJ whole genome shotgun (WGS) entry which is preliminary data.</text>
</comment>
<accession>A0A4Z2E4X2</accession>
<organism evidence="1 2">
    <name type="scientific">Liparis tanakae</name>
    <name type="common">Tanaka's snailfish</name>
    <dbReference type="NCBI Taxonomy" id="230148"/>
    <lineage>
        <taxon>Eukaryota</taxon>
        <taxon>Metazoa</taxon>
        <taxon>Chordata</taxon>
        <taxon>Craniata</taxon>
        <taxon>Vertebrata</taxon>
        <taxon>Euteleostomi</taxon>
        <taxon>Actinopterygii</taxon>
        <taxon>Neopterygii</taxon>
        <taxon>Teleostei</taxon>
        <taxon>Neoteleostei</taxon>
        <taxon>Acanthomorphata</taxon>
        <taxon>Eupercaria</taxon>
        <taxon>Perciformes</taxon>
        <taxon>Cottioidei</taxon>
        <taxon>Cottales</taxon>
        <taxon>Liparidae</taxon>
        <taxon>Liparis</taxon>
    </lineage>
</organism>
<gene>
    <name evidence="1" type="ORF">EYF80_065912</name>
</gene>
<sequence>MTGVCLLAGVMHRLSMIRTLMKSKTYFLAGRVPGEALKLLGGRPRLVIQIGDLEKAEYIHMVTNGLPGI</sequence>
<proteinExistence type="predicted"/>
<dbReference type="Proteomes" id="UP000314294">
    <property type="component" value="Unassembled WGS sequence"/>
</dbReference>